<evidence type="ECO:0000313" key="4">
    <source>
        <dbReference type="Proteomes" id="UP001501746"/>
    </source>
</evidence>
<sequence>MKFETASQPEAAVTNPARAGPPARVMHKEGTSDVSSRSGPLLRDRGLTMGTLQYDGVLIEFDDRVLAHIQIVITQKIRRGESFLMSWRDSVDYGNGHSAVWIHPAQNLFFKFSGGRNPAINDLWVAELFESANSSRGMLVSKEPDGSGNGARLAEGHAVTRPVMRPHVKPQQ</sequence>
<feature type="region of interest" description="Disordered" evidence="1">
    <location>
        <begin position="139"/>
        <end position="172"/>
    </location>
</feature>
<protein>
    <recommendedName>
        <fullName evidence="2">DUF7882 domain-containing protein</fullName>
    </recommendedName>
</protein>
<organism evidence="3 4">
    <name type="scientific">Agromyces salentinus</name>
    <dbReference type="NCBI Taxonomy" id="269421"/>
    <lineage>
        <taxon>Bacteria</taxon>
        <taxon>Bacillati</taxon>
        <taxon>Actinomycetota</taxon>
        <taxon>Actinomycetes</taxon>
        <taxon>Micrococcales</taxon>
        <taxon>Microbacteriaceae</taxon>
        <taxon>Agromyces</taxon>
    </lineage>
</organism>
<evidence type="ECO:0000256" key="1">
    <source>
        <dbReference type="SAM" id="MobiDB-lite"/>
    </source>
</evidence>
<evidence type="ECO:0000259" key="2">
    <source>
        <dbReference type="Pfam" id="PF25355"/>
    </source>
</evidence>
<evidence type="ECO:0000313" key="3">
    <source>
        <dbReference type="EMBL" id="GAA1845674.1"/>
    </source>
</evidence>
<dbReference type="RefSeq" id="WP_212275477.1">
    <property type="nucleotide sequence ID" value="NZ_BAAANK010000012.1"/>
</dbReference>
<dbReference type="InterPro" id="IPR057204">
    <property type="entry name" value="DUF7882"/>
</dbReference>
<accession>A0ABN2N0B8</accession>
<name>A0ABN2N0B8_9MICO</name>
<gene>
    <name evidence="3" type="ORF">GCM10009750_34940</name>
</gene>
<comment type="caution">
    <text evidence="3">The sequence shown here is derived from an EMBL/GenBank/DDBJ whole genome shotgun (WGS) entry which is preliminary data.</text>
</comment>
<keyword evidence="4" id="KW-1185">Reference proteome</keyword>
<reference evidence="3 4" key="1">
    <citation type="journal article" date="2019" name="Int. J. Syst. Evol. Microbiol.">
        <title>The Global Catalogue of Microorganisms (GCM) 10K type strain sequencing project: providing services to taxonomists for standard genome sequencing and annotation.</title>
        <authorList>
            <consortium name="The Broad Institute Genomics Platform"/>
            <consortium name="The Broad Institute Genome Sequencing Center for Infectious Disease"/>
            <person name="Wu L."/>
            <person name="Ma J."/>
        </authorList>
    </citation>
    <scope>NUCLEOTIDE SEQUENCE [LARGE SCALE GENOMIC DNA]</scope>
    <source>
        <strain evidence="3 4">JCM 14323</strain>
    </source>
</reference>
<feature type="domain" description="DUF7882" evidence="2">
    <location>
        <begin position="49"/>
        <end position="143"/>
    </location>
</feature>
<proteinExistence type="predicted"/>
<dbReference type="EMBL" id="BAAANK010000012">
    <property type="protein sequence ID" value="GAA1845674.1"/>
    <property type="molecule type" value="Genomic_DNA"/>
</dbReference>
<dbReference type="Proteomes" id="UP001501746">
    <property type="component" value="Unassembled WGS sequence"/>
</dbReference>
<feature type="region of interest" description="Disordered" evidence="1">
    <location>
        <begin position="1"/>
        <end position="40"/>
    </location>
</feature>
<dbReference type="Pfam" id="PF25355">
    <property type="entry name" value="DUF7882"/>
    <property type="match status" value="1"/>
</dbReference>